<feature type="compositionally biased region" description="Basic and acidic residues" evidence="6">
    <location>
        <begin position="586"/>
        <end position="603"/>
    </location>
</feature>
<feature type="region of interest" description="Disordered" evidence="6">
    <location>
        <begin position="577"/>
        <end position="618"/>
    </location>
</feature>
<dbReference type="PROSITE" id="PS51775">
    <property type="entry name" value="GTD_BINDING"/>
    <property type="match status" value="1"/>
</dbReference>
<organism evidence="9 10">
    <name type="scientific">Ceratopteris richardii</name>
    <name type="common">Triangle waterfern</name>
    <dbReference type="NCBI Taxonomy" id="49495"/>
    <lineage>
        <taxon>Eukaryota</taxon>
        <taxon>Viridiplantae</taxon>
        <taxon>Streptophyta</taxon>
        <taxon>Embryophyta</taxon>
        <taxon>Tracheophyta</taxon>
        <taxon>Polypodiopsida</taxon>
        <taxon>Polypodiidae</taxon>
        <taxon>Polypodiales</taxon>
        <taxon>Pteridineae</taxon>
        <taxon>Pteridaceae</taxon>
        <taxon>Parkerioideae</taxon>
        <taxon>Ceratopteris</taxon>
    </lineage>
</organism>
<dbReference type="GO" id="GO:0080115">
    <property type="term" value="F:myosin XI tail binding"/>
    <property type="evidence" value="ECO:0007669"/>
    <property type="project" value="UniProtKB-ARBA"/>
</dbReference>
<dbReference type="GO" id="GO:0016020">
    <property type="term" value="C:membrane"/>
    <property type="evidence" value="ECO:0007669"/>
    <property type="project" value="UniProtKB-SubCell"/>
</dbReference>
<evidence type="ECO:0000256" key="5">
    <source>
        <dbReference type="SAM" id="Coils"/>
    </source>
</evidence>
<keyword evidence="10" id="KW-1185">Reference proteome</keyword>
<protein>
    <recommendedName>
        <fullName evidence="8">GTD-binding domain-containing protein</fullName>
    </recommendedName>
</protein>
<dbReference type="Pfam" id="PF04576">
    <property type="entry name" value="Zein-binding"/>
    <property type="match status" value="1"/>
</dbReference>
<evidence type="ECO:0000256" key="3">
    <source>
        <dbReference type="ARBA" id="ARBA00022989"/>
    </source>
</evidence>
<comment type="caution">
    <text evidence="9">The sequence shown here is derived from an EMBL/GenBank/DDBJ whole genome shotgun (WGS) entry which is preliminary data.</text>
</comment>
<name>A0A8T2UQ86_CERRI</name>
<evidence type="ECO:0000259" key="8">
    <source>
        <dbReference type="PROSITE" id="PS51775"/>
    </source>
</evidence>
<gene>
    <name evidence="9" type="ORF">KP509_04G009000</name>
</gene>
<proteinExistence type="predicted"/>
<keyword evidence="3 7" id="KW-1133">Transmembrane helix</keyword>
<dbReference type="PANTHER" id="PTHR31448:SF3">
    <property type="entry name" value="MYOSIN-BINDING PROTEIN 2"/>
    <property type="match status" value="1"/>
</dbReference>
<keyword evidence="4 7" id="KW-0472">Membrane</keyword>
<evidence type="ECO:0000256" key="1">
    <source>
        <dbReference type="ARBA" id="ARBA00004167"/>
    </source>
</evidence>
<feature type="coiled-coil region" evidence="5">
    <location>
        <begin position="886"/>
        <end position="913"/>
    </location>
</feature>
<feature type="region of interest" description="Disordered" evidence="6">
    <location>
        <begin position="228"/>
        <end position="250"/>
    </location>
</feature>
<dbReference type="OrthoDB" id="1933744at2759"/>
<dbReference type="PANTHER" id="PTHR31448">
    <property type="entry name" value="MYOSIN-BINDING PROTEIN 2"/>
    <property type="match status" value="1"/>
</dbReference>
<evidence type="ECO:0000256" key="2">
    <source>
        <dbReference type="ARBA" id="ARBA00022692"/>
    </source>
</evidence>
<feature type="domain" description="GTD-binding" evidence="8">
    <location>
        <begin position="469"/>
        <end position="567"/>
    </location>
</feature>
<evidence type="ECO:0000313" key="9">
    <source>
        <dbReference type="EMBL" id="KAH7438297.1"/>
    </source>
</evidence>
<sequence length="977" mass="110824">MSTWCSTFGPLSSILYTLNLQTMVLPQWQLAPDNDPWNVSALVSAVIELFLSMILLLGAGISFFTSRIVSIFGLDPPCTYMGCSHPLRFVDRQISLSKSKERSVICGSRDGLNNHSGGEVNLGREGGVDLGCKGLDAQYSALVSPSSNPEIHLLSKTEARQDIFRSYRDANEERQCDQTDRKDKDRHRFVDTFPHPVKAFSGNTSCDEKCRREDSAFPCSEALKEPTNIKEEDAKEERQCDQTERKDEDAHRFVDTPDTLKTFSGNTSCDERCRREDSSFPQCSEALKETTNFKERNGKEQNATDQCKTLCFREVFKDYICVRGPDKNNTHASDFEMSLQHEETLDPSTSTETLYKSYHDSDDHDVNVSYKQHMSTTIAAAELHGVEKQEIDNAESTSMLSQQACSIADAANKQQLSMSLDENQCCIQFGSISACVKENFLAQLFREDKALLIGSFKCEETGEEAIVEEQEESLDALKRALEEEKALLETELEKERNAAAVATSEAMAMISRLQEEKSTMQMQVTQLQRISEERANYDEQVMMVLKEILFKRENESMALEKEVEFYREKLWRAAAVESNETSSESDEPHDKSLLVNSRQEEPRSPAGSFTSYPAPTPLESRCQRGNRLFPWMSQADRNTSLEEHSIALFHQKSSRKLGDSLNVRGPPQSSDNEGRFTHYSDKILYRLSCAAYQQVGDMGISLTTTGEDALSTREKYLQMQDEGFHELQVPEWKVGKQVEDYQCSAYDSLSKKTTNGSPDSYGARSKQFMKSRQAGEGDMGHGGCVPVHDVYEVHSESNQNMACKGEIDVNCIQRSENSHIAEIAPRVLRTKGTIPEEIPSTPLAMIQKTNWEIDKSTYPTDKVYECDDLKICSLDSMEERRMAFEIQQLSVRLKAFEEDRNLLKEMMESFKHRNAEFHLLQEISQHLQELRMWGSSRGLILEDISCSSASKNHSTKKRRHHGYSPKVVPSFLQRRKL</sequence>
<evidence type="ECO:0000256" key="4">
    <source>
        <dbReference type="ARBA" id="ARBA00023136"/>
    </source>
</evidence>
<dbReference type="EMBL" id="CM035409">
    <property type="protein sequence ID" value="KAH7438297.1"/>
    <property type="molecule type" value="Genomic_DNA"/>
</dbReference>
<dbReference type="InterPro" id="IPR007656">
    <property type="entry name" value="GTD-bd"/>
</dbReference>
<accession>A0A8T2UQ86</accession>
<evidence type="ECO:0000256" key="7">
    <source>
        <dbReference type="SAM" id="Phobius"/>
    </source>
</evidence>
<comment type="subcellular location">
    <subcellularLocation>
        <location evidence="1">Membrane</location>
        <topology evidence="1">Single-pass membrane protein</topology>
    </subcellularLocation>
</comment>
<feature type="transmembrane region" description="Helical" evidence="7">
    <location>
        <begin position="41"/>
        <end position="64"/>
    </location>
</feature>
<keyword evidence="5" id="KW-0175">Coiled coil</keyword>
<evidence type="ECO:0000256" key="6">
    <source>
        <dbReference type="SAM" id="MobiDB-lite"/>
    </source>
</evidence>
<evidence type="ECO:0000313" key="10">
    <source>
        <dbReference type="Proteomes" id="UP000825935"/>
    </source>
</evidence>
<dbReference type="InterPro" id="IPR039306">
    <property type="entry name" value="MYOB"/>
</dbReference>
<dbReference type="Proteomes" id="UP000825935">
    <property type="component" value="Chromosome 4"/>
</dbReference>
<feature type="coiled-coil region" evidence="5">
    <location>
        <begin position="467"/>
        <end position="530"/>
    </location>
</feature>
<reference evidence="9" key="1">
    <citation type="submission" date="2021-08" db="EMBL/GenBank/DDBJ databases">
        <title>WGS assembly of Ceratopteris richardii.</title>
        <authorList>
            <person name="Marchant D.B."/>
            <person name="Chen G."/>
            <person name="Jenkins J."/>
            <person name="Shu S."/>
            <person name="Leebens-Mack J."/>
            <person name="Grimwood J."/>
            <person name="Schmutz J."/>
            <person name="Soltis P."/>
            <person name="Soltis D."/>
            <person name="Chen Z.-H."/>
        </authorList>
    </citation>
    <scope>NUCLEOTIDE SEQUENCE</scope>
    <source>
        <strain evidence="9">Whitten #5841</strain>
        <tissue evidence="9">Leaf</tissue>
    </source>
</reference>
<dbReference type="AlphaFoldDB" id="A0A8T2UQ86"/>
<keyword evidence="2 7" id="KW-0812">Transmembrane</keyword>